<dbReference type="RefSeq" id="XP_043035710.1">
    <property type="nucleotide sequence ID" value="XM_043189698.1"/>
</dbReference>
<dbReference type="PRINTS" id="PR00081">
    <property type="entry name" value="GDHRDH"/>
</dbReference>
<dbReference type="OrthoDB" id="7289984at2759"/>
<keyword evidence="2" id="KW-1185">Reference proteome</keyword>
<dbReference type="InterPro" id="IPR036291">
    <property type="entry name" value="NAD(P)-bd_dom_sf"/>
</dbReference>
<protein>
    <submittedName>
        <fullName evidence="1">NAD(P)-binding protein</fullName>
    </submittedName>
</protein>
<name>A0A9P7VKH3_9AGAR</name>
<dbReference type="EMBL" id="MU250553">
    <property type="protein sequence ID" value="KAG7442210.1"/>
    <property type="molecule type" value="Genomic_DNA"/>
</dbReference>
<dbReference type="InterPro" id="IPR052184">
    <property type="entry name" value="SDR_enzymes"/>
</dbReference>
<dbReference type="PANTHER" id="PTHR45458:SF1">
    <property type="entry name" value="SHORT CHAIN DEHYDROGENASE"/>
    <property type="match status" value="1"/>
</dbReference>
<reference evidence="1" key="1">
    <citation type="submission" date="2020-11" db="EMBL/GenBank/DDBJ databases">
        <title>Adaptations for nitrogen fixation in a non-lichenized fungal sporocarp promotes dispersal by wood-feeding termites.</title>
        <authorList>
            <consortium name="DOE Joint Genome Institute"/>
            <person name="Koch R.A."/>
            <person name="Yoon G."/>
            <person name="Arayal U."/>
            <person name="Lail K."/>
            <person name="Amirebrahimi M."/>
            <person name="Labutti K."/>
            <person name="Lipzen A."/>
            <person name="Riley R."/>
            <person name="Barry K."/>
            <person name="Henrissat B."/>
            <person name="Grigoriev I.V."/>
            <person name="Herr J.R."/>
            <person name="Aime M.C."/>
        </authorList>
    </citation>
    <scope>NUCLEOTIDE SEQUENCE</scope>
    <source>
        <strain evidence="1">MCA 3950</strain>
    </source>
</reference>
<comment type="caution">
    <text evidence="1">The sequence shown here is derived from an EMBL/GenBank/DDBJ whole genome shotgun (WGS) entry which is preliminary data.</text>
</comment>
<evidence type="ECO:0000313" key="1">
    <source>
        <dbReference type="EMBL" id="KAG7442210.1"/>
    </source>
</evidence>
<accession>A0A9P7VKH3</accession>
<sequence length="194" mass="20652">MPKVLVVGASRGLGLALVEELRSRSSISVIATVRGSIPLEGIDTLTDVDISSDDSIAAAAQHPLVKELDVIIYLSINVVSPHRVVSAFLPALRKGEDKKIVFISSRAGSLHTQIGNTFGFMGPYTVTKAGCNMLAEGFIIVPVHPGWVATDMGKLLGGGIEPKDSAQGIVRVVEGLKREDSAKFFQFDGTLLPW</sequence>
<gene>
    <name evidence="1" type="ORF">BT62DRAFT_982573</name>
</gene>
<dbReference type="AlphaFoldDB" id="A0A9P7VKH3"/>
<dbReference type="InterPro" id="IPR002347">
    <property type="entry name" value="SDR_fam"/>
</dbReference>
<evidence type="ECO:0000313" key="2">
    <source>
        <dbReference type="Proteomes" id="UP000812287"/>
    </source>
</evidence>
<dbReference type="PANTHER" id="PTHR45458">
    <property type="entry name" value="SHORT-CHAIN DEHYDROGENASE/REDUCTASE SDR"/>
    <property type="match status" value="1"/>
</dbReference>
<organism evidence="1 2">
    <name type="scientific">Guyanagaster necrorhizus</name>
    <dbReference type="NCBI Taxonomy" id="856835"/>
    <lineage>
        <taxon>Eukaryota</taxon>
        <taxon>Fungi</taxon>
        <taxon>Dikarya</taxon>
        <taxon>Basidiomycota</taxon>
        <taxon>Agaricomycotina</taxon>
        <taxon>Agaricomycetes</taxon>
        <taxon>Agaricomycetidae</taxon>
        <taxon>Agaricales</taxon>
        <taxon>Marasmiineae</taxon>
        <taxon>Physalacriaceae</taxon>
        <taxon>Guyanagaster</taxon>
    </lineage>
</organism>
<dbReference type="Gene3D" id="3.40.50.720">
    <property type="entry name" value="NAD(P)-binding Rossmann-like Domain"/>
    <property type="match status" value="2"/>
</dbReference>
<proteinExistence type="predicted"/>
<dbReference type="SUPFAM" id="SSF51735">
    <property type="entry name" value="NAD(P)-binding Rossmann-fold domains"/>
    <property type="match status" value="1"/>
</dbReference>
<dbReference type="GO" id="GO:0016616">
    <property type="term" value="F:oxidoreductase activity, acting on the CH-OH group of donors, NAD or NADP as acceptor"/>
    <property type="evidence" value="ECO:0007669"/>
    <property type="project" value="TreeGrafter"/>
</dbReference>
<dbReference type="Proteomes" id="UP000812287">
    <property type="component" value="Unassembled WGS sequence"/>
</dbReference>
<dbReference type="GeneID" id="66111995"/>